<dbReference type="WBParaSite" id="maker-uti_cns_0010107-snap-gene-0.6-mRNA-1">
    <property type="protein sequence ID" value="maker-uti_cns_0010107-snap-gene-0.6-mRNA-1"/>
    <property type="gene ID" value="maker-uti_cns_0010107-snap-gene-0.6"/>
</dbReference>
<keyword evidence="1" id="KW-1185">Reference proteome</keyword>
<organism evidence="1 2">
    <name type="scientific">Macrostomum lignano</name>
    <dbReference type="NCBI Taxonomy" id="282301"/>
    <lineage>
        <taxon>Eukaryota</taxon>
        <taxon>Metazoa</taxon>
        <taxon>Spiralia</taxon>
        <taxon>Lophotrochozoa</taxon>
        <taxon>Platyhelminthes</taxon>
        <taxon>Rhabditophora</taxon>
        <taxon>Macrostomorpha</taxon>
        <taxon>Macrostomida</taxon>
        <taxon>Macrostomidae</taxon>
        <taxon>Macrostomum</taxon>
    </lineage>
</organism>
<accession>A0A1I8I746</accession>
<protein>
    <submittedName>
        <fullName evidence="2">Uncharacterized protein</fullName>
    </submittedName>
</protein>
<reference evidence="2" key="1">
    <citation type="submission" date="2016-11" db="UniProtKB">
        <authorList>
            <consortium name="WormBaseParasite"/>
        </authorList>
    </citation>
    <scope>IDENTIFICATION</scope>
</reference>
<name>A0A1I8I746_9PLAT</name>
<evidence type="ECO:0000313" key="1">
    <source>
        <dbReference type="Proteomes" id="UP000095280"/>
    </source>
</evidence>
<dbReference type="AlphaFoldDB" id="A0A1I8I746"/>
<evidence type="ECO:0000313" key="2">
    <source>
        <dbReference type="WBParaSite" id="maker-uti_cns_0010107-snap-gene-0.6-mRNA-1"/>
    </source>
</evidence>
<dbReference type="Proteomes" id="UP000095280">
    <property type="component" value="Unplaced"/>
</dbReference>
<sequence>MARIRWRGRGEPPAARATARMAGLAGRVLCRKAPLRVCVLMRTLVLIALTE</sequence>
<proteinExistence type="predicted"/>